<reference evidence="2 3" key="1">
    <citation type="submission" date="2018-06" db="EMBL/GenBank/DDBJ databases">
        <title>Genomic Encyclopedia of Archaeal and Bacterial Type Strains, Phase II (KMG-II): from individual species to whole genera.</title>
        <authorList>
            <person name="Goeker M."/>
        </authorList>
    </citation>
    <scope>NUCLEOTIDE SEQUENCE [LARGE SCALE GENOMIC DNA]</scope>
    <source>
        <strain evidence="2 3">DSM 27372</strain>
    </source>
</reference>
<feature type="compositionally biased region" description="Acidic residues" evidence="1">
    <location>
        <begin position="208"/>
        <end position="218"/>
    </location>
</feature>
<dbReference type="Proteomes" id="UP000248198">
    <property type="component" value="Unassembled WGS sequence"/>
</dbReference>
<dbReference type="OrthoDB" id="292792at2"/>
<dbReference type="AlphaFoldDB" id="A0A318ULR7"/>
<dbReference type="RefSeq" id="WP_146229769.1">
    <property type="nucleotide sequence ID" value="NZ_QKLU01000001.1"/>
</dbReference>
<evidence type="ECO:0000313" key="3">
    <source>
        <dbReference type="Proteomes" id="UP000248198"/>
    </source>
</evidence>
<dbReference type="EMBL" id="QKLU01000001">
    <property type="protein sequence ID" value="PYF77416.1"/>
    <property type="molecule type" value="Genomic_DNA"/>
</dbReference>
<proteinExistence type="predicted"/>
<protein>
    <submittedName>
        <fullName evidence="2">Uncharacterized protein</fullName>
    </submittedName>
</protein>
<organism evidence="2 3">
    <name type="scientific">Pedobacter nutrimenti</name>
    <dbReference type="NCBI Taxonomy" id="1241337"/>
    <lineage>
        <taxon>Bacteria</taxon>
        <taxon>Pseudomonadati</taxon>
        <taxon>Bacteroidota</taxon>
        <taxon>Sphingobacteriia</taxon>
        <taxon>Sphingobacteriales</taxon>
        <taxon>Sphingobacteriaceae</taxon>
        <taxon>Pedobacter</taxon>
    </lineage>
</organism>
<keyword evidence="3" id="KW-1185">Reference proteome</keyword>
<feature type="region of interest" description="Disordered" evidence="1">
    <location>
        <begin position="1"/>
        <end position="35"/>
    </location>
</feature>
<feature type="region of interest" description="Disordered" evidence="1">
    <location>
        <begin position="192"/>
        <end position="221"/>
    </location>
</feature>
<gene>
    <name evidence="2" type="ORF">B0O44_101898</name>
</gene>
<comment type="caution">
    <text evidence="2">The sequence shown here is derived from an EMBL/GenBank/DDBJ whole genome shotgun (WGS) entry which is preliminary data.</text>
</comment>
<sequence>MFSHLSSQEKRLSSASAHHTGSGGRSLPSPQTLSGAPIQFTLEDAQRKWDQWYRSPNVEEEKIRQYIQAKKRGWAILKRELNKEPVQPEGMIEEVQEEHDENSMQVTGEQGHDMQDEHDENSMQVTDDQPDFQIHPDDQETYDDIVDKQSKPISERSQKLETDIRKFNAVAIRSGNATKDGHHQVAIPLNTFFKKNAPPGYNTSSENEKDDDQEEETEGNTYQYDVQYERDFSFGLSGDPLNKRREKTDYFRAPFAHKHVLRETHEKSLSKYLKTELPHKSKEIGGKQVYVSFYVEEAPGNKLKITGPEGSYDNEKMLGSRSGKTVVQRRINVAGHQLILWVNADSAGHQSRYNASAIVPNLVQYEQIMSALKMNSTVDVDPSVNIEEKSFRSDTRKAVLGTKPEALPSANYKQEVLDNRRQLVTEVSNTINTQVKNQYMRAITSQTQQDFIQYPCLVLEPLPNYTLEFGGLAKEMMDELKKKIVFTFHNTYSISFANRASFGFAYPTVGDVGVSIRIWPGLIPSATFSHMILKVLKIAGLLDNKFENKFDGKEDKGAPLVLALKLAIIRAKERFRRYQEIKQSKGSNNLVEKDTYKWVNNRITSNVIKAETLVIALAKKPGDLDLIKRAIRTLENLNEYEQVQAGVEEQQHEGPEPERKLSLSTTFKLRSVNRTVQDYELVSETICSSGMDAYRKALETIGHTQTDSSRLYFETSKVNKTIANNSKGLVKSGSVTKMQDPSYNFVSHKDLTSDISYEWEKDNGYPGVHIYDLTNTPIDVAISKASPGTPSVIVLFESLSKHFQFGMDKTTIGRLIVYVKTSRKNQERVTLLTNKFKQLQDAPMPNYFLNHMALQNDLFGE</sequence>
<evidence type="ECO:0000256" key="1">
    <source>
        <dbReference type="SAM" id="MobiDB-lite"/>
    </source>
</evidence>
<evidence type="ECO:0000313" key="2">
    <source>
        <dbReference type="EMBL" id="PYF77416.1"/>
    </source>
</evidence>
<name>A0A318ULR7_9SPHI</name>
<feature type="region of interest" description="Disordered" evidence="1">
    <location>
        <begin position="96"/>
        <end position="138"/>
    </location>
</feature>
<accession>A0A318ULR7</accession>